<evidence type="ECO:0000256" key="5">
    <source>
        <dbReference type="ARBA" id="ARBA00022833"/>
    </source>
</evidence>
<dbReference type="EMBL" id="JACHIG010000013">
    <property type="protein sequence ID" value="MBB5035113.1"/>
    <property type="molecule type" value="Genomic_DNA"/>
</dbReference>
<sequence>MNHDEAARRAYWAEQMEKGYEIVQKLITFPVNECGERFASIPDAAADAKVEMLFSTSKIAGDLDRVYFLRESLVRDVVTIGREMNERGWILKIEDGFRSLDMQRQLVRKPSVFDAVLKKCIWELGGEIPSTEMMFRRAIVLTANMPKIGAHMSGSAIDISVFRRDDGTEVWRGYPYLEMSECTPMRSPFVAPEHVATRLEIAAMMEKHGFIHFPFEFWHFDKDDAGMHILTGNPAPCRFGPVNWDPRTNEVTPVPDPLALLNPLPVIEKEIAAALERARNA</sequence>
<organism evidence="9 10">
    <name type="scientific">Prosthecobacter vanneervenii</name>
    <dbReference type="NCBI Taxonomy" id="48466"/>
    <lineage>
        <taxon>Bacteria</taxon>
        <taxon>Pseudomonadati</taxon>
        <taxon>Verrucomicrobiota</taxon>
        <taxon>Verrucomicrobiia</taxon>
        <taxon>Verrucomicrobiales</taxon>
        <taxon>Verrucomicrobiaceae</taxon>
        <taxon>Prosthecobacter</taxon>
    </lineage>
</organism>
<evidence type="ECO:0000256" key="2">
    <source>
        <dbReference type="ARBA" id="ARBA00022670"/>
    </source>
</evidence>
<dbReference type="GO" id="GO:0046872">
    <property type="term" value="F:metal ion binding"/>
    <property type="evidence" value="ECO:0007669"/>
    <property type="project" value="UniProtKB-KW"/>
</dbReference>
<evidence type="ECO:0000313" key="10">
    <source>
        <dbReference type="Proteomes" id="UP000590740"/>
    </source>
</evidence>
<evidence type="ECO:0000256" key="8">
    <source>
        <dbReference type="ARBA" id="ARBA00023316"/>
    </source>
</evidence>
<evidence type="ECO:0000256" key="1">
    <source>
        <dbReference type="ARBA" id="ARBA00001362"/>
    </source>
</evidence>
<keyword evidence="4" id="KW-0378">Hydrolase</keyword>
<keyword evidence="7" id="KW-0482">Metalloprotease</keyword>
<evidence type="ECO:0000256" key="4">
    <source>
        <dbReference type="ARBA" id="ARBA00022801"/>
    </source>
</evidence>
<dbReference type="RefSeq" id="WP_184343570.1">
    <property type="nucleotide sequence ID" value="NZ_JACHIG010000013.1"/>
</dbReference>
<accession>A0A7W7YFC5</accession>
<dbReference type="Pfam" id="PF01427">
    <property type="entry name" value="Peptidase_M15"/>
    <property type="match status" value="1"/>
</dbReference>
<dbReference type="InterPro" id="IPR000755">
    <property type="entry name" value="A_A_dipeptidase"/>
</dbReference>
<dbReference type="Gene3D" id="3.30.1380.10">
    <property type="match status" value="1"/>
</dbReference>
<dbReference type="GO" id="GO:0071555">
    <property type="term" value="P:cell wall organization"/>
    <property type="evidence" value="ECO:0007669"/>
    <property type="project" value="UniProtKB-KW"/>
</dbReference>
<comment type="catalytic activity">
    <reaction evidence="1">
        <text>D-alanyl-D-alanine + H2O = 2 D-alanine</text>
        <dbReference type="Rhea" id="RHEA:20661"/>
        <dbReference type="ChEBI" id="CHEBI:15377"/>
        <dbReference type="ChEBI" id="CHEBI:57416"/>
        <dbReference type="ChEBI" id="CHEBI:57822"/>
        <dbReference type="EC" id="3.4.13.22"/>
    </reaction>
</comment>
<dbReference type="Proteomes" id="UP000590740">
    <property type="component" value="Unassembled WGS sequence"/>
</dbReference>
<dbReference type="SUPFAM" id="SSF55166">
    <property type="entry name" value="Hedgehog/DD-peptidase"/>
    <property type="match status" value="1"/>
</dbReference>
<keyword evidence="6" id="KW-0224">Dipeptidase</keyword>
<dbReference type="InterPro" id="IPR009045">
    <property type="entry name" value="Zn_M74/Hedgehog-like"/>
</dbReference>
<keyword evidence="5" id="KW-0862">Zinc</keyword>
<dbReference type="GO" id="GO:0160237">
    <property type="term" value="F:D-Ala-D-Ala dipeptidase activity"/>
    <property type="evidence" value="ECO:0007669"/>
    <property type="project" value="UniProtKB-EC"/>
</dbReference>
<protein>
    <submittedName>
        <fullName evidence="9">D-alanyl-D-alanine dipeptidase</fullName>
    </submittedName>
</protein>
<comment type="caution">
    <text evidence="9">The sequence shown here is derived from an EMBL/GenBank/DDBJ whole genome shotgun (WGS) entry which is preliminary data.</text>
</comment>
<keyword evidence="10" id="KW-1185">Reference proteome</keyword>
<dbReference type="AlphaFoldDB" id="A0A7W7YFC5"/>
<dbReference type="GO" id="GO:0006508">
    <property type="term" value="P:proteolysis"/>
    <property type="evidence" value="ECO:0007669"/>
    <property type="project" value="UniProtKB-KW"/>
</dbReference>
<evidence type="ECO:0000256" key="3">
    <source>
        <dbReference type="ARBA" id="ARBA00022723"/>
    </source>
</evidence>
<evidence type="ECO:0000313" key="9">
    <source>
        <dbReference type="EMBL" id="MBB5035113.1"/>
    </source>
</evidence>
<evidence type="ECO:0000256" key="7">
    <source>
        <dbReference type="ARBA" id="ARBA00023049"/>
    </source>
</evidence>
<keyword evidence="3" id="KW-0479">Metal-binding</keyword>
<proteinExistence type="predicted"/>
<keyword evidence="8" id="KW-0961">Cell wall biogenesis/degradation</keyword>
<dbReference type="GO" id="GO:0008237">
    <property type="term" value="F:metallopeptidase activity"/>
    <property type="evidence" value="ECO:0007669"/>
    <property type="project" value="UniProtKB-KW"/>
</dbReference>
<gene>
    <name evidence="9" type="ORF">HNQ65_004721</name>
</gene>
<name>A0A7W7YFC5_9BACT</name>
<keyword evidence="2" id="KW-0645">Protease</keyword>
<evidence type="ECO:0000256" key="6">
    <source>
        <dbReference type="ARBA" id="ARBA00022997"/>
    </source>
</evidence>
<reference evidence="9 10" key="1">
    <citation type="submission" date="2020-08" db="EMBL/GenBank/DDBJ databases">
        <title>Genomic Encyclopedia of Type Strains, Phase IV (KMG-IV): sequencing the most valuable type-strain genomes for metagenomic binning, comparative biology and taxonomic classification.</title>
        <authorList>
            <person name="Goeker M."/>
        </authorList>
    </citation>
    <scope>NUCLEOTIDE SEQUENCE [LARGE SCALE GENOMIC DNA]</scope>
    <source>
        <strain evidence="9 10">DSM 12252</strain>
    </source>
</reference>